<dbReference type="InterPro" id="IPR000771">
    <property type="entry name" value="FBA_II"/>
</dbReference>
<keyword evidence="3" id="KW-0456">Lyase</keyword>
<dbReference type="Gene3D" id="3.20.20.70">
    <property type="entry name" value="Aldolase class I"/>
    <property type="match status" value="1"/>
</dbReference>
<dbReference type="InterPro" id="IPR050246">
    <property type="entry name" value="Class_II_FBP_aldolase"/>
</dbReference>
<feature type="active site" description="Proton donor" evidence="1">
    <location>
        <position position="82"/>
    </location>
</feature>
<proteinExistence type="predicted"/>
<dbReference type="GO" id="GO:0004332">
    <property type="term" value="F:fructose-bisphosphate aldolase activity"/>
    <property type="evidence" value="ECO:0007669"/>
    <property type="project" value="UniProtKB-EC"/>
</dbReference>
<keyword evidence="2" id="KW-0862">Zinc</keyword>
<dbReference type="PANTHER" id="PTHR30304:SF0">
    <property type="entry name" value="D-TAGATOSE-1,6-BISPHOSPHATE ALDOLASE SUBUNIT GATY-RELATED"/>
    <property type="match status" value="1"/>
</dbReference>
<evidence type="ECO:0000313" key="4">
    <source>
        <dbReference type="Proteomes" id="UP000521075"/>
    </source>
</evidence>
<evidence type="ECO:0000256" key="2">
    <source>
        <dbReference type="PIRSR" id="PIRSR001359-3"/>
    </source>
</evidence>
<comment type="caution">
    <text evidence="3">The sequence shown here is derived from an EMBL/GenBank/DDBJ whole genome shotgun (WGS) entry which is preliminary data.</text>
</comment>
<organism evidence="3 4">
    <name type="scientific">Leifsonia naganoensis</name>
    <dbReference type="NCBI Taxonomy" id="150025"/>
    <lineage>
        <taxon>Bacteria</taxon>
        <taxon>Bacillati</taxon>
        <taxon>Actinomycetota</taxon>
        <taxon>Actinomycetes</taxon>
        <taxon>Micrococcales</taxon>
        <taxon>Microbacteriaceae</taxon>
        <taxon>Leifsonia</taxon>
    </lineage>
</organism>
<dbReference type="EMBL" id="JACCHJ010000001">
    <property type="protein sequence ID" value="NYK09128.1"/>
    <property type="molecule type" value="Genomic_DNA"/>
</dbReference>
<accession>A0A853DL41</accession>
<feature type="binding site" evidence="2">
    <location>
        <position position="176"/>
    </location>
    <ligand>
        <name>Zn(2+)</name>
        <dbReference type="ChEBI" id="CHEBI:29105"/>
        <label>1</label>
        <note>catalytic</note>
    </ligand>
</feature>
<feature type="binding site" evidence="2">
    <location>
        <position position="204"/>
    </location>
    <ligand>
        <name>Zn(2+)</name>
        <dbReference type="ChEBI" id="CHEBI:29105"/>
        <label>1</label>
        <note>catalytic</note>
    </ligand>
</feature>
<evidence type="ECO:0000256" key="1">
    <source>
        <dbReference type="PIRSR" id="PIRSR001359-1"/>
    </source>
</evidence>
<feature type="binding site" evidence="2">
    <location>
        <position position="134"/>
    </location>
    <ligand>
        <name>Zn(2+)</name>
        <dbReference type="ChEBI" id="CHEBI:29105"/>
        <label>2</label>
    </ligand>
</feature>
<comment type="cofactor">
    <cofactor evidence="2">
        <name>Zn(2+)</name>
        <dbReference type="ChEBI" id="CHEBI:29105"/>
    </cofactor>
    <text evidence="2">Binds 2 Zn(2+) ions per subunit. One is catalytic and the other provides a structural contribution.</text>
</comment>
<dbReference type="InterPro" id="IPR013785">
    <property type="entry name" value="Aldolase_TIM"/>
</dbReference>
<keyword evidence="2" id="KW-0479">Metal-binding</keyword>
<dbReference type="PIRSF" id="PIRSF001359">
    <property type="entry name" value="F_bP_aldolase_II"/>
    <property type="match status" value="1"/>
</dbReference>
<dbReference type="Pfam" id="PF01116">
    <property type="entry name" value="F_bP_aldolase"/>
    <property type="match status" value="1"/>
</dbReference>
<dbReference type="RefSeq" id="WP_179700153.1">
    <property type="nucleotide sequence ID" value="NZ_BAAAHA010000004.1"/>
</dbReference>
<keyword evidence="4" id="KW-1185">Reference proteome</keyword>
<reference evidence="3 4" key="1">
    <citation type="submission" date="2020-07" db="EMBL/GenBank/DDBJ databases">
        <title>Sequencing the genomes of 1000 actinobacteria strains.</title>
        <authorList>
            <person name="Klenk H.-P."/>
        </authorList>
    </citation>
    <scope>NUCLEOTIDE SEQUENCE [LARGE SCALE GENOMIC DNA]</scope>
    <source>
        <strain evidence="3 4">DSM 15166</strain>
    </source>
</reference>
<dbReference type="Proteomes" id="UP000521075">
    <property type="component" value="Unassembled WGS sequence"/>
</dbReference>
<feature type="binding site" evidence="2">
    <location>
        <position position="83"/>
    </location>
    <ligand>
        <name>Zn(2+)</name>
        <dbReference type="ChEBI" id="CHEBI:29105"/>
        <label>1</label>
        <note>catalytic</note>
    </ligand>
</feature>
<dbReference type="SUPFAM" id="SSF51569">
    <property type="entry name" value="Aldolase"/>
    <property type="match status" value="1"/>
</dbReference>
<dbReference type="PANTHER" id="PTHR30304">
    <property type="entry name" value="D-TAGATOSE-1,6-BISPHOSPHATE ALDOLASE"/>
    <property type="match status" value="1"/>
</dbReference>
<dbReference type="GO" id="GO:0005975">
    <property type="term" value="P:carbohydrate metabolic process"/>
    <property type="evidence" value="ECO:0007669"/>
    <property type="project" value="InterPro"/>
</dbReference>
<evidence type="ECO:0000313" key="3">
    <source>
        <dbReference type="EMBL" id="NYK09128.1"/>
    </source>
</evidence>
<feature type="binding site" evidence="2">
    <location>
        <position position="104"/>
    </location>
    <ligand>
        <name>Zn(2+)</name>
        <dbReference type="ChEBI" id="CHEBI:29105"/>
        <label>2</label>
    </ligand>
</feature>
<name>A0A853DL41_9MICO</name>
<dbReference type="EC" id="4.1.2.13" evidence="3"/>
<gene>
    <name evidence="3" type="ORF">HNR14_001009</name>
</gene>
<sequence>MSLVSPAELFAAAAPGTGVAAVNVILTEHLEAFVLAAESRRTGLILQLSQNAVAYHGSLAPIGVAVLEAARRSTVPIAVQLDHADDPALIREAAALGFTSVMYDGSKLAYDRNVETTATLAAELHRAGIWVEAELGEIGGKDGVHSATARTDPDDAAAFVASTGVDGLAVAVGSSHAMRDQSAVIDLDLIRAIGGRVAVPLVLHGSSGVGDDLVRAACAAGIRKVNFGTRFNAVLTASVRETLAASPGLIDPRAYLAAARAAVSADAAHVLDVVSAA</sequence>
<dbReference type="GO" id="GO:0008270">
    <property type="term" value="F:zinc ion binding"/>
    <property type="evidence" value="ECO:0007669"/>
    <property type="project" value="InterPro"/>
</dbReference>
<protein>
    <submittedName>
        <fullName evidence="3">Fructose-bisphosphate aldolase class II</fullName>
        <ecNumber evidence="3">4.1.2.13</ecNumber>
    </submittedName>
</protein>
<dbReference type="AlphaFoldDB" id="A0A853DL41"/>